<keyword evidence="1" id="KW-1133">Transmembrane helix</keyword>
<keyword evidence="1" id="KW-0812">Transmembrane</keyword>
<dbReference type="InterPro" id="IPR033379">
    <property type="entry name" value="Acid_Pase_AS"/>
</dbReference>
<keyword evidence="3" id="KW-1185">Reference proteome</keyword>
<organism evidence="2 3">
    <name type="scientific">Perkinsus olseni</name>
    <name type="common">Perkinsus atlanticus</name>
    <dbReference type="NCBI Taxonomy" id="32597"/>
    <lineage>
        <taxon>Eukaryota</taxon>
        <taxon>Sar</taxon>
        <taxon>Alveolata</taxon>
        <taxon>Perkinsozoa</taxon>
        <taxon>Perkinsea</taxon>
        <taxon>Perkinsida</taxon>
        <taxon>Perkinsidae</taxon>
        <taxon>Perkinsus</taxon>
    </lineage>
</organism>
<reference evidence="2 3" key="1">
    <citation type="submission" date="2020-04" db="EMBL/GenBank/DDBJ databases">
        <title>Perkinsus olseni comparative genomics.</title>
        <authorList>
            <person name="Bogema D.R."/>
        </authorList>
    </citation>
    <scope>NUCLEOTIDE SEQUENCE [LARGE SCALE GENOMIC DNA]</scope>
    <source>
        <strain evidence="2 3">ATCC PRA-207</strain>
    </source>
</reference>
<feature type="non-terminal residue" evidence="2">
    <location>
        <position position="111"/>
    </location>
</feature>
<dbReference type="Proteomes" id="UP000553632">
    <property type="component" value="Unassembled WGS sequence"/>
</dbReference>
<evidence type="ECO:0000313" key="2">
    <source>
        <dbReference type="EMBL" id="KAF4751796.1"/>
    </source>
</evidence>
<dbReference type="InterPro" id="IPR029033">
    <property type="entry name" value="His_PPase_superfam"/>
</dbReference>
<feature type="non-terminal residue" evidence="2">
    <location>
        <position position="1"/>
    </location>
</feature>
<dbReference type="PROSITE" id="PS00616">
    <property type="entry name" value="HIS_ACID_PHOSPHAT_1"/>
    <property type="match status" value="1"/>
</dbReference>
<keyword evidence="1" id="KW-0472">Membrane</keyword>
<dbReference type="AlphaFoldDB" id="A0A7J6U4U2"/>
<comment type="caution">
    <text evidence="2">The sequence shown here is derived from an EMBL/GenBank/DDBJ whole genome shotgun (WGS) entry which is preliminary data.</text>
</comment>
<evidence type="ECO:0000256" key="1">
    <source>
        <dbReference type="SAM" id="Phobius"/>
    </source>
</evidence>
<sequence length="111" mass="11811">APIGFNVTKTTCVINEGVTLPVQASLSLAQPRSMVGLLLGLCLFLSASICTGATLKKVIVVARHGNRAPNAPVPYLCPNMKPQLEEFREPIFSKYGAALSRVGLAENWESG</sequence>
<protein>
    <submittedName>
        <fullName evidence="2">Uncharacterized protein</fullName>
    </submittedName>
</protein>
<evidence type="ECO:0000313" key="3">
    <source>
        <dbReference type="Proteomes" id="UP000553632"/>
    </source>
</evidence>
<dbReference type="EMBL" id="JABANO010006456">
    <property type="protein sequence ID" value="KAF4751796.1"/>
    <property type="molecule type" value="Genomic_DNA"/>
</dbReference>
<proteinExistence type="predicted"/>
<accession>A0A7J6U4U2</accession>
<dbReference type="SUPFAM" id="SSF53254">
    <property type="entry name" value="Phosphoglycerate mutase-like"/>
    <property type="match status" value="1"/>
</dbReference>
<feature type="transmembrane region" description="Helical" evidence="1">
    <location>
        <begin position="34"/>
        <end position="55"/>
    </location>
</feature>
<gene>
    <name evidence="2" type="ORF">FOZ63_017355</name>
</gene>
<name>A0A7J6U4U2_PEROL</name>